<dbReference type="EMBL" id="BPLR01015696">
    <property type="protein sequence ID" value="GIY77904.1"/>
    <property type="molecule type" value="Genomic_DNA"/>
</dbReference>
<dbReference type="AlphaFoldDB" id="A0AAV4W6S1"/>
<gene>
    <name evidence="1" type="ORF">CEXT_451601</name>
</gene>
<organism evidence="1 2">
    <name type="scientific">Caerostris extrusa</name>
    <name type="common">Bark spider</name>
    <name type="synonym">Caerostris bankana</name>
    <dbReference type="NCBI Taxonomy" id="172846"/>
    <lineage>
        <taxon>Eukaryota</taxon>
        <taxon>Metazoa</taxon>
        <taxon>Ecdysozoa</taxon>
        <taxon>Arthropoda</taxon>
        <taxon>Chelicerata</taxon>
        <taxon>Arachnida</taxon>
        <taxon>Araneae</taxon>
        <taxon>Araneomorphae</taxon>
        <taxon>Entelegynae</taxon>
        <taxon>Araneoidea</taxon>
        <taxon>Araneidae</taxon>
        <taxon>Caerostris</taxon>
    </lineage>
</organism>
<accession>A0AAV4W6S1</accession>
<comment type="caution">
    <text evidence="1">The sequence shown here is derived from an EMBL/GenBank/DDBJ whole genome shotgun (WGS) entry which is preliminary data.</text>
</comment>
<protein>
    <submittedName>
        <fullName evidence="1">Uncharacterized protein</fullName>
    </submittedName>
</protein>
<keyword evidence="2" id="KW-1185">Reference proteome</keyword>
<evidence type="ECO:0000313" key="1">
    <source>
        <dbReference type="EMBL" id="GIY77904.1"/>
    </source>
</evidence>
<proteinExistence type="predicted"/>
<evidence type="ECO:0000313" key="2">
    <source>
        <dbReference type="Proteomes" id="UP001054945"/>
    </source>
</evidence>
<name>A0AAV4W6S1_CAEEX</name>
<reference evidence="1 2" key="1">
    <citation type="submission" date="2021-06" db="EMBL/GenBank/DDBJ databases">
        <title>Caerostris extrusa draft genome.</title>
        <authorList>
            <person name="Kono N."/>
            <person name="Arakawa K."/>
        </authorList>
    </citation>
    <scope>NUCLEOTIDE SEQUENCE [LARGE SCALE GENOMIC DNA]</scope>
</reference>
<sequence length="154" mass="16771">MRTSEEHCFRVVTKKSSARPKTNIVCRSQRLSGKRSLIAQHFCAPQVPGHNFAGESPGVPARLSQSRSKGGCQAQEKDSFALVFARQAVPSPNSGKSSVSDSQHLSVCGIKKLRIGVVTCDAWRECKTYFEATVLTRNADHAKTASVPTVGRRE</sequence>
<dbReference type="Proteomes" id="UP001054945">
    <property type="component" value="Unassembled WGS sequence"/>
</dbReference>